<comment type="caution">
    <text evidence="1">The sequence shown here is derived from an EMBL/GenBank/DDBJ whole genome shotgun (WGS) entry which is preliminary data.</text>
</comment>
<dbReference type="EMBL" id="CAJVQB010004114">
    <property type="protein sequence ID" value="CAG8627193.1"/>
    <property type="molecule type" value="Genomic_DNA"/>
</dbReference>
<proteinExistence type="predicted"/>
<protein>
    <submittedName>
        <fullName evidence="1">35682_t:CDS:1</fullName>
    </submittedName>
</protein>
<dbReference type="Proteomes" id="UP000789901">
    <property type="component" value="Unassembled WGS sequence"/>
</dbReference>
<evidence type="ECO:0000313" key="1">
    <source>
        <dbReference type="EMBL" id="CAG8627193.1"/>
    </source>
</evidence>
<organism evidence="1 2">
    <name type="scientific">Gigaspora margarita</name>
    <dbReference type="NCBI Taxonomy" id="4874"/>
    <lineage>
        <taxon>Eukaryota</taxon>
        <taxon>Fungi</taxon>
        <taxon>Fungi incertae sedis</taxon>
        <taxon>Mucoromycota</taxon>
        <taxon>Glomeromycotina</taxon>
        <taxon>Glomeromycetes</taxon>
        <taxon>Diversisporales</taxon>
        <taxon>Gigasporaceae</taxon>
        <taxon>Gigaspora</taxon>
    </lineage>
</organism>
<evidence type="ECO:0000313" key="2">
    <source>
        <dbReference type="Proteomes" id="UP000789901"/>
    </source>
</evidence>
<keyword evidence="2" id="KW-1185">Reference proteome</keyword>
<name>A0ABN7ULL4_GIGMA</name>
<gene>
    <name evidence="1" type="ORF">GMARGA_LOCUS8137</name>
</gene>
<reference evidence="1 2" key="1">
    <citation type="submission" date="2021-06" db="EMBL/GenBank/DDBJ databases">
        <authorList>
            <person name="Kallberg Y."/>
            <person name="Tangrot J."/>
            <person name="Rosling A."/>
        </authorList>
    </citation>
    <scope>NUCLEOTIDE SEQUENCE [LARGE SCALE GENOMIC DNA]</scope>
    <source>
        <strain evidence="1 2">120-4 pot B 10/14</strain>
    </source>
</reference>
<sequence length="86" mass="9891">MYNNNVQSKYLATFTYIGLKEPKSEHLNYFCLKKSELSLFEPTSSLEKLKLGFFEPTSGLFEPEVGFKKLNSKRPDLGYFEPKIGS</sequence>
<accession>A0ABN7ULL4</accession>